<feature type="region of interest" description="Disordered" evidence="1">
    <location>
        <begin position="1"/>
        <end position="24"/>
    </location>
</feature>
<proteinExistence type="predicted"/>
<protein>
    <submittedName>
        <fullName evidence="2">AAEL003501-PA</fullName>
    </submittedName>
</protein>
<dbReference type="GO" id="GO:0005856">
    <property type="term" value="C:cytoskeleton"/>
    <property type="evidence" value="ECO:0007669"/>
    <property type="project" value="TreeGrafter"/>
</dbReference>
<dbReference type="InterPro" id="IPR010736">
    <property type="entry name" value="SHIPPO-rpt"/>
</dbReference>
<sequence>MYQMSRIGPGPAGYGLPPTVGYPEHDVRKDRKPMFSMRSRPITRYDSLGPGPALYDLGKMTRVGRPNNPTYSLARRFSLFKPDNTPGPGAHNNDKVPSMKGNRLPAYSFGMRLKETSRDVVPGPEKYSYELNVYKNRNPIYSMRNRTKQPYALEGPGPSAYGGLDRNLTHKRNPRYTMRSAYPIMGDKCPKPGPNRYGLMEMKPGTAAPKYSFGMRHSMWRPPMVIPGDNC</sequence>
<dbReference type="InterPro" id="IPR051291">
    <property type="entry name" value="CIMAP"/>
</dbReference>
<dbReference type="Proteomes" id="UP000682892">
    <property type="component" value="Unassembled WGS sequence"/>
</dbReference>
<evidence type="ECO:0000313" key="2">
    <source>
        <dbReference type="EMBL" id="EAT45211.1"/>
    </source>
</evidence>
<dbReference type="AlphaFoldDB" id="Q17F74"/>
<dbReference type="PaxDb" id="7159-AAEL003501-PA"/>
<dbReference type="KEGG" id="aag:5578272"/>
<dbReference type="Pfam" id="PF07004">
    <property type="entry name" value="SHIPPO-rpt"/>
    <property type="match status" value="3"/>
</dbReference>
<dbReference type="PhylomeDB" id="Q17F74"/>
<dbReference type="OMA" id="YVNHDCT"/>
<dbReference type="HOGENOM" id="CLU_088282_1_0_1"/>
<dbReference type="EMBL" id="CH477273">
    <property type="protein sequence ID" value="EAT45211.1"/>
    <property type="molecule type" value="Genomic_DNA"/>
</dbReference>
<accession>Q17F74</accession>
<evidence type="ECO:0000313" key="3">
    <source>
        <dbReference type="Proteomes" id="UP000682892"/>
    </source>
</evidence>
<gene>
    <name evidence="2" type="ORF">AaeL_AAEL003501</name>
</gene>
<feature type="region of interest" description="Disordered" evidence="1">
    <location>
        <begin position="82"/>
        <end position="102"/>
    </location>
</feature>
<dbReference type="PANTHER" id="PTHR21580:SF61">
    <property type="entry name" value="AT18965P"/>
    <property type="match status" value="1"/>
</dbReference>
<reference evidence="2" key="3">
    <citation type="submission" date="2012-09" db="EMBL/GenBank/DDBJ databases">
        <authorList>
            <consortium name="VectorBase"/>
        </authorList>
    </citation>
    <scope>NUCLEOTIDE SEQUENCE</scope>
    <source>
        <strain evidence="2">Liverpool</strain>
    </source>
</reference>
<dbReference type="PANTHER" id="PTHR21580">
    <property type="entry name" value="SHIPPO-1-RELATED"/>
    <property type="match status" value="1"/>
</dbReference>
<evidence type="ECO:0000256" key="1">
    <source>
        <dbReference type="SAM" id="MobiDB-lite"/>
    </source>
</evidence>
<dbReference type="VEuPathDB" id="VectorBase:AAEL003501"/>
<reference evidence="2" key="1">
    <citation type="submission" date="2005-10" db="EMBL/GenBank/DDBJ databases">
        <authorList>
            <person name="Loftus B.J."/>
            <person name="Nene V.M."/>
            <person name="Hannick L.I."/>
            <person name="Bidwell S."/>
            <person name="Haas B."/>
            <person name="Amedeo P."/>
            <person name="Orvis J."/>
            <person name="Wortman J.R."/>
            <person name="White O.R."/>
            <person name="Salzberg S."/>
            <person name="Shumway M."/>
            <person name="Koo H."/>
            <person name="Zhao Y."/>
            <person name="Holmes M."/>
            <person name="Miller J."/>
            <person name="Schatz M."/>
            <person name="Pop M."/>
            <person name="Pai G."/>
            <person name="Utterback T."/>
            <person name="Rogers Y.-H."/>
            <person name="Kravitz S."/>
            <person name="Fraser C.M."/>
        </authorList>
    </citation>
    <scope>NUCLEOTIDE SEQUENCE</scope>
    <source>
        <strain evidence="2">Liverpool</strain>
    </source>
</reference>
<dbReference type="OrthoDB" id="429991at2759"/>
<name>Q17F74_AEDAE</name>
<dbReference type="eggNOG" id="ENOG502QRKE">
    <property type="taxonomic scope" value="Eukaryota"/>
</dbReference>
<reference evidence="2" key="2">
    <citation type="journal article" date="2007" name="Science">
        <title>Genome sequence of Aedes aegypti, a major arbovirus vector.</title>
        <authorList>
            <person name="Nene V."/>
            <person name="Wortman J.R."/>
            <person name="Lawson D."/>
            <person name="Haas B."/>
            <person name="Kodira C."/>
            <person name="Tu Z.J."/>
            <person name="Loftus B."/>
            <person name="Xi Z."/>
            <person name="Megy K."/>
            <person name="Grabherr M."/>
            <person name="Ren Q."/>
            <person name="Zdobnov E.M."/>
            <person name="Lobo N.F."/>
            <person name="Campbell K.S."/>
            <person name="Brown S.E."/>
            <person name="Bonaldo M.F."/>
            <person name="Zhu J."/>
            <person name="Sinkins S.P."/>
            <person name="Hogenkamp D.G."/>
            <person name="Amedeo P."/>
            <person name="Arensburger P."/>
            <person name="Atkinson P.W."/>
            <person name="Bidwell S."/>
            <person name="Biedler J."/>
            <person name="Birney E."/>
            <person name="Bruggner R.V."/>
            <person name="Costas J."/>
            <person name="Coy M.R."/>
            <person name="Crabtree J."/>
            <person name="Crawford M."/>
            <person name="Debruyn B."/>
            <person name="Decaprio D."/>
            <person name="Eiglmeier K."/>
            <person name="Eisenstadt E."/>
            <person name="El-Dorry H."/>
            <person name="Gelbart W.M."/>
            <person name="Gomes S.L."/>
            <person name="Hammond M."/>
            <person name="Hannick L.I."/>
            <person name="Hogan J.R."/>
            <person name="Holmes M.H."/>
            <person name="Jaffe D."/>
            <person name="Johnston J.S."/>
            <person name="Kennedy R.C."/>
            <person name="Koo H."/>
            <person name="Kravitz S."/>
            <person name="Kriventseva E.V."/>
            <person name="Kulp D."/>
            <person name="Labutti K."/>
            <person name="Lee E."/>
            <person name="Li S."/>
            <person name="Lovin D.D."/>
            <person name="Mao C."/>
            <person name="Mauceli E."/>
            <person name="Menck C.F."/>
            <person name="Miller J.R."/>
            <person name="Montgomery P."/>
            <person name="Mori A."/>
            <person name="Nascimento A.L."/>
            <person name="Naveira H.F."/>
            <person name="Nusbaum C."/>
            <person name="O'leary S."/>
            <person name="Orvis J."/>
            <person name="Pertea M."/>
            <person name="Quesneville H."/>
            <person name="Reidenbach K.R."/>
            <person name="Rogers Y.H."/>
            <person name="Roth C.W."/>
            <person name="Schneider J.R."/>
            <person name="Schatz M."/>
            <person name="Shumway M."/>
            <person name="Stanke M."/>
            <person name="Stinson E.O."/>
            <person name="Tubio J.M."/>
            <person name="Vanzee J.P."/>
            <person name="Verjovski-Almeida S."/>
            <person name="Werner D."/>
            <person name="White O."/>
            <person name="Wyder S."/>
            <person name="Zeng Q."/>
            <person name="Zhao Q."/>
            <person name="Zhao Y."/>
            <person name="Hill C.A."/>
            <person name="Raikhel A.S."/>
            <person name="Soares M.B."/>
            <person name="Knudson D.L."/>
            <person name="Lee N.H."/>
            <person name="Galagan J."/>
            <person name="Salzberg S.L."/>
            <person name="Paulsen I.T."/>
            <person name="Dimopoulos G."/>
            <person name="Collins F.H."/>
            <person name="Birren B."/>
            <person name="Fraser-Liggett C.M."/>
            <person name="Severson D.W."/>
        </authorList>
    </citation>
    <scope>NUCLEOTIDE SEQUENCE [LARGE SCALE GENOMIC DNA]</scope>
    <source>
        <strain evidence="2">Liverpool</strain>
    </source>
</reference>
<organism evidence="2 3">
    <name type="scientific">Aedes aegypti</name>
    <name type="common">Yellowfever mosquito</name>
    <name type="synonym">Culex aegypti</name>
    <dbReference type="NCBI Taxonomy" id="7159"/>
    <lineage>
        <taxon>Eukaryota</taxon>
        <taxon>Metazoa</taxon>
        <taxon>Ecdysozoa</taxon>
        <taxon>Arthropoda</taxon>
        <taxon>Hexapoda</taxon>
        <taxon>Insecta</taxon>
        <taxon>Pterygota</taxon>
        <taxon>Neoptera</taxon>
        <taxon>Endopterygota</taxon>
        <taxon>Diptera</taxon>
        <taxon>Nematocera</taxon>
        <taxon>Culicoidea</taxon>
        <taxon>Culicidae</taxon>
        <taxon>Culicinae</taxon>
        <taxon>Aedini</taxon>
        <taxon>Aedes</taxon>
        <taxon>Stegomyia</taxon>
    </lineage>
</organism>